<keyword evidence="4 9" id="KW-0812">Transmembrane</keyword>
<dbReference type="Pfam" id="PF01252">
    <property type="entry name" value="Peptidase_A8"/>
    <property type="match status" value="1"/>
</dbReference>
<comment type="subcellular location">
    <subcellularLocation>
        <location evidence="9">Cell membrane</location>
        <topology evidence="9">Multi-pass membrane protein</topology>
    </subcellularLocation>
</comment>
<accession>A0ABY4ANP9</accession>
<evidence type="ECO:0000256" key="2">
    <source>
        <dbReference type="ARBA" id="ARBA00022475"/>
    </source>
</evidence>
<evidence type="ECO:0000256" key="1">
    <source>
        <dbReference type="ARBA" id="ARBA00006139"/>
    </source>
</evidence>
<evidence type="ECO:0000256" key="7">
    <source>
        <dbReference type="ARBA" id="ARBA00022989"/>
    </source>
</evidence>
<evidence type="ECO:0000256" key="10">
    <source>
        <dbReference type="RuleBase" id="RU000594"/>
    </source>
</evidence>
<protein>
    <recommendedName>
        <fullName evidence="9">Lipoprotein signal peptidase</fullName>
        <ecNumber evidence="9">3.4.23.36</ecNumber>
    </recommendedName>
    <alternativeName>
        <fullName evidence="9">Prolipoprotein signal peptidase</fullName>
    </alternativeName>
    <alternativeName>
        <fullName evidence="9">Signal peptidase II</fullName>
        <shortName evidence="9">SPase II</shortName>
    </alternativeName>
</protein>
<dbReference type="EC" id="3.4.23.36" evidence="9"/>
<keyword evidence="12" id="KW-0449">Lipoprotein</keyword>
<comment type="caution">
    <text evidence="9">Lacks conserved residue(s) required for the propagation of feature annotation.</text>
</comment>
<comment type="catalytic activity">
    <reaction evidence="9 10">
        <text>Release of signal peptides from bacterial membrane prolipoproteins. Hydrolyzes -Xaa-Yaa-Zaa-|-(S,diacylglyceryl)Cys-, in which Xaa is hydrophobic (preferably Leu), and Yaa (Ala or Ser) and Zaa (Gly or Ala) have small, neutral side chains.</text>
        <dbReference type="EC" id="3.4.23.36"/>
    </reaction>
</comment>
<evidence type="ECO:0000256" key="5">
    <source>
        <dbReference type="ARBA" id="ARBA00022750"/>
    </source>
</evidence>
<organism evidence="12 13">
    <name type="scientific">Orrella daihaiensis</name>
    <dbReference type="NCBI Taxonomy" id="2782176"/>
    <lineage>
        <taxon>Bacteria</taxon>
        <taxon>Pseudomonadati</taxon>
        <taxon>Pseudomonadota</taxon>
        <taxon>Betaproteobacteria</taxon>
        <taxon>Burkholderiales</taxon>
        <taxon>Alcaligenaceae</taxon>
        <taxon>Orrella</taxon>
    </lineage>
</organism>
<comment type="pathway">
    <text evidence="9">Protein modification; lipoprotein biosynthesis (signal peptide cleavage).</text>
</comment>
<evidence type="ECO:0000256" key="6">
    <source>
        <dbReference type="ARBA" id="ARBA00022801"/>
    </source>
</evidence>
<sequence length="173" mass="19890">MLPKRPAANRVMRKWLGLAVVLIVIDQATKLIAENTLRFGERINLLPVFDLTLVYNRGAAFSFLAQGDGWQRWFLSGIAIAAIVFILWLMKTQAQDSRRMMLALTLILAGAVGNLIDRLLYGHVVDFLLIYWHPWYYPAFNIADTAITLGAILLIWDEWRRWRKSRSNSQSQS</sequence>
<keyword evidence="7 9" id="KW-1133">Transmembrane helix</keyword>
<evidence type="ECO:0000313" key="13">
    <source>
        <dbReference type="Proteomes" id="UP000831607"/>
    </source>
</evidence>
<evidence type="ECO:0000256" key="9">
    <source>
        <dbReference type="HAMAP-Rule" id="MF_00161"/>
    </source>
</evidence>
<feature type="active site" evidence="9">
    <location>
        <position position="144"/>
    </location>
</feature>
<keyword evidence="5 9" id="KW-0064">Aspartyl protease</keyword>
<feature type="transmembrane region" description="Helical" evidence="9">
    <location>
        <begin position="135"/>
        <end position="156"/>
    </location>
</feature>
<dbReference type="PANTHER" id="PTHR33695:SF1">
    <property type="entry name" value="LIPOPROTEIN SIGNAL PEPTIDASE"/>
    <property type="match status" value="1"/>
</dbReference>
<dbReference type="HAMAP" id="MF_00161">
    <property type="entry name" value="LspA"/>
    <property type="match status" value="1"/>
</dbReference>
<keyword evidence="8 9" id="KW-0472">Membrane</keyword>
<dbReference type="InterPro" id="IPR001872">
    <property type="entry name" value="Peptidase_A8"/>
</dbReference>
<dbReference type="GO" id="GO:0004190">
    <property type="term" value="F:aspartic-type endopeptidase activity"/>
    <property type="evidence" value="ECO:0007669"/>
    <property type="project" value="UniProtKB-EC"/>
</dbReference>
<evidence type="ECO:0000256" key="11">
    <source>
        <dbReference type="RuleBase" id="RU004181"/>
    </source>
</evidence>
<comment type="similarity">
    <text evidence="1 9 11">Belongs to the peptidase A8 family.</text>
</comment>
<dbReference type="PRINTS" id="PR00781">
    <property type="entry name" value="LIPOSIGPTASE"/>
</dbReference>
<keyword evidence="6 9" id="KW-0378">Hydrolase</keyword>
<dbReference type="Proteomes" id="UP000831607">
    <property type="component" value="Chromosome"/>
</dbReference>
<name>A0ABY4ANP9_9BURK</name>
<dbReference type="PANTHER" id="PTHR33695">
    <property type="entry name" value="LIPOPROTEIN SIGNAL PEPTIDASE"/>
    <property type="match status" value="1"/>
</dbReference>
<feature type="transmembrane region" description="Helical" evidence="9">
    <location>
        <begin position="73"/>
        <end position="90"/>
    </location>
</feature>
<dbReference type="EMBL" id="CP063982">
    <property type="protein sequence ID" value="UOD51603.1"/>
    <property type="molecule type" value="Genomic_DNA"/>
</dbReference>
<proteinExistence type="inferred from homology"/>
<feature type="active site" evidence="9">
    <location>
        <position position="126"/>
    </location>
</feature>
<evidence type="ECO:0000256" key="8">
    <source>
        <dbReference type="ARBA" id="ARBA00023136"/>
    </source>
</evidence>
<evidence type="ECO:0000256" key="4">
    <source>
        <dbReference type="ARBA" id="ARBA00022692"/>
    </source>
</evidence>
<keyword evidence="13" id="KW-1185">Reference proteome</keyword>
<keyword evidence="3 9" id="KW-0645">Protease</keyword>
<feature type="transmembrane region" description="Helical" evidence="9">
    <location>
        <begin position="102"/>
        <end position="123"/>
    </location>
</feature>
<comment type="function">
    <text evidence="9 10">This protein specifically catalyzes the removal of signal peptides from prolipoproteins.</text>
</comment>
<evidence type="ECO:0000313" key="12">
    <source>
        <dbReference type="EMBL" id="UOD51603.1"/>
    </source>
</evidence>
<dbReference type="PROSITE" id="PS00855">
    <property type="entry name" value="SPASE_II"/>
    <property type="match status" value="1"/>
</dbReference>
<reference evidence="12 13" key="1">
    <citation type="submission" date="2020-11" db="EMBL/GenBank/DDBJ databases">
        <title>Algicoccus daihaiensis sp.nov., isolated from Daihai Lake in Inner Mongolia.</title>
        <authorList>
            <person name="Kai J."/>
        </authorList>
    </citation>
    <scope>NUCLEOTIDE SEQUENCE [LARGE SCALE GENOMIC DNA]</scope>
    <source>
        <strain evidence="13">f23</strain>
    </source>
</reference>
<evidence type="ECO:0000256" key="3">
    <source>
        <dbReference type="ARBA" id="ARBA00022670"/>
    </source>
</evidence>
<keyword evidence="2 9" id="KW-1003">Cell membrane</keyword>
<gene>
    <name evidence="9" type="primary">lspA</name>
    <name evidence="12" type="ORF">DHf2319_07030</name>
</gene>
<dbReference type="NCBIfam" id="TIGR00077">
    <property type="entry name" value="lspA"/>
    <property type="match status" value="1"/>
</dbReference>